<protein>
    <submittedName>
        <fullName evidence="2">Uncharacterized protein</fullName>
    </submittedName>
</protein>
<evidence type="ECO:0000256" key="1">
    <source>
        <dbReference type="SAM" id="MobiDB-lite"/>
    </source>
</evidence>
<dbReference type="AlphaFoldDB" id="A0A9D4EGD5"/>
<gene>
    <name evidence="2" type="ORF">DPMN_179123</name>
</gene>
<comment type="caution">
    <text evidence="2">The sequence shown here is derived from an EMBL/GenBank/DDBJ whole genome shotgun (WGS) entry which is preliminary data.</text>
</comment>
<feature type="region of interest" description="Disordered" evidence="1">
    <location>
        <begin position="14"/>
        <end position="77"/>
    </location>
</feature>
<dbReference type="EMBL" id="JAIWYP010000009">
    <property type="protein sequence ID" value="KAH3777675.1"/>
    <property type="molecule type" value="Genomic_DNA"/>
</dbReference>
<proteinExistence type="predicted"/>
<organism evidence="2 3">
    <name type="scientific">Dreissena polymorpha</name>
    <name type="common">Zebra mussel</name>
    <name type="synonym">Mytilus polymorpha</name>
    <dbReference type="NCBI Taxonomy" id="45954"/>
    <lineage>
        <taxon>Eukaryota</taxon>
        <taxon>Metazoa</taxon>
        <taxon>Spiralia</taxon>
        <taxon>Lophotrochozoa</taxon>
        <taxon>Mollusca</taxon>
        <taxon>Bivalvia</taxon>
        <taxon>Autobranchia</taxon>
        <taxon>Heteroconchia</taxon>
        <taxon>Euheterodonta</taxon>
        <taxon>Imparidentia</taxon>
        <taxon>Neoheterodontei</taxon>
        <taxon>Myida</taxon>
        <taxon>Dreissenoidea</taxon>
        <taxon>Dreissenidae</taxon>
        <taxon>Dreissena</taxon>
    </lineage>
</organism>
<reference evidence="2" key="2">
    <citation type="submission" date="2020-11" db="EMBL/GenBank/DDBJ databases">
        <authorList>
            <person name="McCartney M.A."/>
            <person name="Auch B."/>
            <person name="Kono T."/>
            <person name="Mallez S."/>
            <person name="Becker A."/>
            <person name="Gohl D.M."/>
            <person name="Silverstein K.A.T."/>
            <person name="Koren S."/>
            <person name="Bechman K.B."/>
            <person name="Herman A."/>
            <person name="Abrahante J.E."/>
            <person name="Garbe J."/>
        </authorList>
    </citation>
    <scope>NUCLEOTIDE SEQUENCE</scope>
    <source>
        <strain evidence="2">Duluth1</strain>
        <tissue evidence="2">Whole animal</tissue>
    </source>
</reference>
<dbReference type="Proteomes" id="UP000828390">
    <property type="component" value="Unassembled WGS sequence"/>
</dbReference>
<reference evidence="2" key="1">
    <citation type="journal article" date="2019" name="bioRxiv">
        <title>The Genome of the Zebra Mussel, Dreissena polymorpha: A Resource for Invasive Species Research.</title>
        <authorList>
            <person name="McCartney M.A."/>
            <person name="Auch B."/>
            <person name="Kono T."/>
            <person name="Mallez S."/>
            <person name="Zhang Y."/>
            <person name="Obille A."/>
            <person name="Becker A."/>
            <person name="Abrahante J.E."/>
            <person name="Garbe J."/>
            <person name="Badalamenti J.P."/>
            <person name="Herman A."/>
            <person name="Mangelson H."/>
            <person name="Liachko I."/>
            <person name="Sullivan S."/>
            <person name="Sone E.D."/>
            <person name="Koren S."/>
            <person name="Silverstein K.A.T."/>
            <person name="Beckman K.B."/>
            <person name="Gohl D.M."/>
        </authorList>
    </citation>
    <scope>NUCLEOTIDE SEQUENCE</scope>
    <source>
        <strain evidence="2">Duluth1</strain>
        <tissue evidence="2">Whole animal</tissue>
    </source>
</reference>
<keyword evidence="3" id="KW-1185">Reference proteome</keyword>
<accession>A0A9D4EGD5</accession>
<sequence>MNLSSCVNSIEYAKAFDNRAPTEKGRDGNQETPGTADAMQFGKTSDSWRDSPKFETPGGSCLVAFVPDGTTGENEMR</sequence>
<evidence type="ECO:0000313" key="2">
    <source>
        <dbReference type="EMBL" id="KAH3777675.1"/>
    </source>
</evidence>
<feature type="compositionally biased region" description="Basic and acidic residues" evidence="1">
    <location>
        <begin position="14"/>
        <end position="29"/>
    </location>
</feature>
<evidence type="ECO:0000313" key="3">
    <source>
        <dbReference type="Proteomes" id="UP000828390"/>
    </source>
</evidence>
<name>A0A9D4EGD5_DREPO</name>